<dbReference type="Proteomes" id="UP000186230">
    <property type="component" value="Chromosome"/>
</dbReference>
<accession>A0A1L7I2L9</accession>
<dbReference type="SUPFAM" id="SSF46689">
    <property type="entry name" value="Homeodomain-like"/>
    <property type="match status" value="1"/>
</dbReference>
<evidence type="ECO:0000256" key="5">
    <source>
        <dbReference type="ARBA" id="ARBA00023015"/>
    </source>
</evidence>
<evidence type="ECO:0000256" key="8">
    <source>
        <dbReference type="ARBA" id="ARBA00049348"/>
    </source>
</evidence>
<protein>
    <submittedName>
        <fullName evidence="9">ADA regulatory protein</fullName>
        <ecNumber evidence="9">2.1.1.63</ecNumber>
    </submittedName>
</protein>
<dbReference type="InterPro" id="IPR036388">
    <property type="entry name" value="WH-like_DNA-bd_sf"/>
</dbReference>
<keyword evidence="2 9" id="KW-0489">Methyltransferase</keyword>
<dbReference type="SUPFAM" id="SSF46767">
    <property type="entry name" value="Methylated DNA-protein cysteine methyltransferase, C-terminal domain"/>
    <property type="match status" value="1"/>
</dbReference>
<dbReference type="GO" id="GO:0006281">
    <property type="term" value="P:DNA repair"/>
    <property type="evidence" value="ECO:0007669"/>
    <property type="project" value="UniProtKB-KW"/>
</dbReference>
<keyword evidence="5" id="KW-0805">Transcription regulation</keyword>
<dbReference type="PROSITE" id="PS01124">
    <property type="entry name" value="HTH_ARAC_FAMILY_2"/>
    <property type="match status" value="1"/>
</dbReference>
<dbReference type="GO" id="GO:0032259">
    <property type="term" value="P:methylation"/>
    <property type="evidence" value="ECO:0007669"/>
    <property type="project" value="UniProtKB-KW"/>
</dbReference>
<dbReference type="EMBL" id="CP016359">
    <property type="protein sequence ID" value="APU67322.1"/>
    <property type="molecule type" value="Genomic_DNA"/>
</dbReference>
<organism evidence="9 10">
    <name type="scientific">Christiangramia flava JLT2011</name>
    <dbReference type="NCBI Taxonomy" id="1229726"/>
    <lineage>
        <taxon>Bacteria</taxon>
        <taxon>Pseudomonadati</taxon>
        <taxon>Bacteroidota</taxon>
        <taxon>Flavobacteriia</taxon>
        <taxon>Flavobacteriales</taxon>
        <taxon>Flavobacteriaceae</taxon>
        <taxon>Christiangramia</taxon>
    </lineage>
</organism>
<dbReference type="EC" id="2.1.1.63" evidence="9"/>
<evidence type="ECO:0000256" key="3">
    <source>
        <dbReference type="ARBA" id="ARBA00022679"/>
    </source>
</evidence>
<dbReference type="STRING" id="1229726.GRFL_0598"/>
<dbReference type="InterPro" id="IPR036631">
    <property type="entry name" value="MGMT_N_sf"/>
</dbReference>
<evidence type="ECO:0000313" key="10">
    <source>
        <dbReference type="Proteomes" id="UP000186230"/>
    </source>
</evidence>
<sequence>MDDAQQYNYDRIAKAITYIRQHFRQQPGLDEIARHVGLSPFHFQKMFSDWAGTSPKKFLQYVSLQFAKEKLAQNESLFDTAYQTGLSGTSRLHDLFVKIEGMSPAEYKNGGEKLAINYQFSKTRFGRLLIASTKKGICLLSFYEGTPEAALKLLNTEFPKASFRQAPDEIQQNALKIFSQDSEDISEIKIHLKGTAFQLKVWEALLKIPQASLVSYNLVANMIEKPSSSRAVGNAIGKNPVAYIIPCHRVIKSTGEMGGYRWNQTRKTAIIGWEATQKTEL</sequence>
<evidence type="ECO:0000256" key="1">
    <source>
        <dbReference type="ARBA" id="ARBA00001286"/>
    </source>
</evidence>
<dbReference type="InterPro" id="IPR036217">
    <property type="entry name" value="MethylDNA_cys_MeTrfase_DNAb"/>
</dbReference>
<dbReference type="GO" id="GO:0003908">
    <property type="term" value="F:methylated-DNA-[protein]-cysteine S-methyltransferase activity"/>
    <property type="evidence" value="ECO:0007669"/>
    <property type="project" value="UniProtKB-EC"/>
</dbReference>
<dbReference type="GO" id="GO:0043565">
    <property type="term" value="F:sequence-specific DNA binding"/>
    <property type="evidence" value="ECO:0007669"/>
    <property type="project" value="InterPro"/>
</dbReference>
<evidence type="ECO:0000313" key="9">
    <source>
        <dbReference type="EMBL" id="APU67322.1"/>
    </source>
</evidence>
<dbReference type="PANTHER" id="PTHR10815">
    <property type="entry name" value="METHYLATED-DNA--PROTEIN-CYSTEINE METHYLTRANSFERASE"/>
    <property type="match status" value="1"/>
</dbReference>
<dbReference type="RefSeq" id="WP_083643210.1">
    <property type="nucleotide sequence ID" value="NZ_AMRU01000003.1"/>
</dbReference>
<keyword evidence="3 9" id="KW-0808">Transferase</keyword>
<dbReference type="OrthoDB" id="9802228at2"/>
<proteinExistence type="predicted"/>
<evidence type="ECO:0000256" key="7">
    <source>
        <dbReference type="ARBA" id="ARBA00023204"/>
    </source>
</evidence>
<evidence type="ECO:0000256" key="2">
    <source>
        <dbReference type="ARBA" id="ARBA00022603"/>
    </source>
</evidence>
<name>A0A1L7I2L9_9FLAO</name>
<dbReference type="GO" id="GO:0003700">
    <property type="term" value="F:DNA-binding transcription factor activity"/>
    <property type="evidence" value="ECO:0007669"/>
    <property type="project" value="InterPro"/>
</dbReference>
<dbReference type="InterPro" id="IPR009057">
    <property type="entry name" value="Homeodomain-like_sf"/>
</dbReference>
<dbReference type="KEGG" id="gfl:GRFL_0598"/>
<evidence type="ECO:0000256" key="6">
    <source>
        <dbReference type="ARBA" id="ARBA00023163"/>
    </source>
</evidence>
<dbReference type="Pfam" id="PF12833">
    <property type="entry name" value="HTH_18"/>
    <property type="match status" value="1"/>
</dbReference>
<keyword evidence="10" id="KW-1185">Reference proteome</keyword>
<keyword evidence="7" id="KW-0234">DNA repair</keyword>
<dbReference type="Gene3D" id="1.10.10.60">
    <property type="entry name" value="Homeodomain-like"/>
    <property type="match status" value="1"/>
</dbReference>
<keyword evidence="4" id="KW-0227">DNA damage</keyword>
<dbReference type="Gene3D" id="3.30.160.70">
    <property type="entry name" value="Methylated DNA-protein cysteine methyltransferase domain"/>
    <property type="match status" value="1"/>
</dbReference>
<keyword evidence="6" id="KW-0804">Transcription</keyword>
<dbReference type="Pfam" id="PF01035">
    <property type="entry name" value="DNA_binding_1"/>
    <property type="match status" value="1"/>
</dbReference>
<dbReference type="AlphaFoldDB" id="A0A1L7I2L9"/>
<dbReference type="CDD" id="cd06445">
    <property type="entry name" value="ATase"/>
    <property type="match status" value="1"/>
</dbReference>
<dbReference type="InterPro" id="IPR014048">
    <property type="entry name" value="MethylDNA_cys_MeTrfase_DNA-bd"/>
</dbReference>
<comment type="catalytic activity">
    <reaction evidence="8">
        <text>a 6-O-methyl-2'-deoxyguanosine in DNA + L-cysteinyl-[protein] = S-methyl-L-cysteinyl-[protein] + a 2'-deoxyguanosine in DNA</text>
        <dbReference type="Rhea" id="RHEA:24000"/>
        <dbReference type="Rhea" id="RHEA-COMP:10131"/>
        <dbReference type="Rhea" id="RHEA-COMP:10132"/>
        <dbReference type="Rhea" id="RHEA-COMP:11367"/>
        <dbReference type="Rhea" id="RHEA-COMP:11368"/>
        <dbReference type="ChEBI" id="CHEBI:29950"/>
        <dbReference type="ChEBI" id="CHEBI:82612"/>
        <dbReference type="ChEBI" id="CHEBI:85445"/>
        <dbReference type="ChEBI" id="CHEBI:85448"/>
        <dbReference type="EC" id="2.1.1.63"/>
    </reaction>
</comment>
<dbReference type="PANTHER" id="PTHR10815:SF13">
    <property type="entry name" value="METHYLATED-DNA--PROTEIN-CYSTEINE METHYLTRANSFERASE"/>
    <property type="match status" value="1"/>
</dbReference>
<dbReference type="InterPro" id="IPR018060">
    <property type="entry name" value="HTH_AraC"/>
</dbReference>
<reference evidence="9 10" key="1">
    <citation type="submission" date="2016-07" db="EMBL/GenBank/DDBJ databases">
        <title>Multi-omics approach to identify versatile polysaccharide utilization systems of a marine flavobacterium Gramella flava.</title>
        <authorList>
            <person name="Tang K."/>
        </authorList>
    </citation>
    <scope>NUCLEOTIDE SEQUENCE [LARGE SCALE GENOMIC DNA]</scope>
    <source>
        <strain evidence="9 10">JLT2011</strain>
    </source>
</reference>
<dbReference type="Gene3D" id="1.10.10.10">
    <property type="entry name" value="Winged helix-like DNA-binding domain superfamily/Winged helix DNA-binding domain"/>
    <property type="match status" value="1"/>
</dbReference>
<evidence type="ECO:0000256" key="4">
    <source>
        <dbReference type="ARBA" id="ARBA00022763"/>
    </source>
</evidence>
<dbReference type="SUPFAM" id="SSF53155">
    <property type="entry name" value="Methylated DNA-protein cysteine methyltransferase domain"/>
    <property type="match status" value="1"/>
</dbReference>
<dbReference type="NCBIfam" id="TIGR00589">
    <property type="entry name" value="ogt"/>
    <property type="match status" value="1"/>
</dbReference>
<dbReference type="SMART" id="SM00342">
    <property type="entry name" value="HTH_ARAC"/>
    <property type="match status" value="1"/>
</dbReference>
<dbReference type="PROSITE" id="PS00374">
    <property type="entry name" value="MGMT"/>
    <property type="match status" value="1"/>
</dbReference>
<comment type="catalytic activity">
    <reaction evidence="1">
        <text>a 4-O-methyl-thymidine in DNA + L-cysteinyl-[protein] = a thymidine in DNA + S-methyl-L-cysteinyl-[protein]</text>
        <dbReference type="Rhea" id="RHEA:53428"/>
        <dbReference type="Rhea" id="RHEA-COMP:10131"/>
        <dbReference type="Rhea" id="RHEA-COMP:10132"/>
        <dbReference type="Rhea" id="RHEA-COMP:13555"/>
        <dbReference type="Rhea" id="RHEA-COMP:13556"/>
        <dbReference type="ChEBI" id="CHEBI:29950"/>
        <dbReference type="ChEBI" id="CHEBI:82612"/>
        <dbReference type="ChEBI" id="CHEBI:137386"/>
        <dbReference type="ChEBI" id="CHEBI:137387"/>
        <dbReference type="EC" id="2.1.1.63"/>
    </reaction>
</comment>
<gene>
    <name evidence="9" type="ORF">GRFL_0598</name>
</gene>
<dbReference type="InterPro" id="IPR001497">
    <property type="entry name" value="MethylDNA_cys_MeTrfase_AS"/>
</dbReference>